<dbReference type="AlphaFoldDB" id="A0A4S4L764"/>
<dbReference type="OrthoDB" id="8300214at2759"/>
<feature type="non-terminal residue" evidence="1">
    <location>
        <position position="251"/>
    </location>
</feature>
<gene>
    <name evidence="1" type="ORF">EW145_g3489</name>
</gene>
<dbReference type="Proteomes" id="UP000308199">
    <property type="component" value="Unassembled WGS sequence"/>
</dbReference>
<dbReference type="InterPro" id="IPR029063">
    <property type="entry name" value="SAM-dependent_MTases_sf"/>
</dbReference>
<sequence>MSSSYSNTLPSFHDLSQLIGMSEQLLNTSATSKHPFSLSALVDTAWQRLREGAFKTAWTPVARLAEAGVVSVLQNIAEGELRIVTPSATYCFPSESRNPTPGLKTELRVLSDVFWIRLCTMGDLGFSEAYMFGEVECDDLVSTFLIFLRNRSRLHNLDSRLSFLFTLPQKLASTRFLNTLSNSRSNVSAHYDLSNKMFAGFLSKDMTYSCAIFEDLDGDLEYPLLVDIASRKVKTKYGLSTPTPTPTNEPL</sequence>
<dbReference type="InterPro" id="IPR050723">
    <property type="entry name" value="CFA/CMAS"/>
</dbReference>
<dbReference type="PANTHER" id="PTHR43667:SF2">
    <property type="entry name" value="FATTY ACID C-METHYL TRANSFERASE"/>
    <property type="match status" value="1"/>
</dbReference>
<reference evidence="1 2" key="1">
    <citation type="submission" date="2019-02" db="EMBL/GenBank/DDBJ databases">
        <title>Genome sequencing of the rare red list fungi Phellinidium pouzarii.</title>
        <authorList>
            <person name="Buettner E."/>
            <person name="Kellner H."/>
        </authorList>
    </citation>
    <scope>NUCLEOTIDE SEQUENCE [LARGE SCALE GENOMIC DNA]</scope>
    <source>
        <strain evidence="1 2">DSM 108285</strain>
    </source>
</reference>
<dbReference type="SUPFAM" id="SSF53335">
    <property type="entry name" value="S-adenosyl-L-methionine-dependent methyltransferases"/>
    <property type="match status" value="1"/>
</dbReference>
<proteinExistence type="predicted"/>
<protein>
    <submittedName>
        <fullName evidence="1">Uncharacterized protein</fullName>
    </submittedName>
</protein>
<accession>A0A4S4L764</accession>
<dbReference type="Pfam" id="PF02353">
    <property type="entry name" value="CMAS"/>
    <property type="match status" value="1"/>
</dbReference>
<dbReference type="EMBL" id="SGPK01000151">
    <property type="protein sequence ID" value="THH07274.1"/>
    <property type="molecule type" value="Genomic_DNA"/>
</dbReference>
<evidence type="ECO:0000313" key="1">
    <source>
        <dbReference type="EMBL" id="THH07274.1"/>
    </source>
</evidence>
<evidence type="ECO:0000313" key="2">
    <source>
        <dbReference type="Proteomes" id="UP000308199"/>
    </source>
</evidence>
<organism evidence="1 2">
    <name type="scientific">Phellinidium pouzarii</name>
    <dbReference type="NCBI Taxonomy" id="167371"/>
    <lineage>
        <taxon>Eukaryota</taxon>
        <taxon>Fungi</taxon>
        <taxon>Dikarya</taxon>
        <taxon>Basidiomycota</taxon>
        <taxon>Agaricomycotina</taxon>
        <taxon>Agaricomycetes</taxon>
        <taxon>Hymenochaetales</taxon>
        <taxon>Hymenochaetaceae</taxon>
        <taxon>Phellinidium</taxon>
    </lineage>
</organism>
<dbReference type="PANTHER" id="PTHR43667">
    <property type="entry name" value="CYCLOPROPANE-FATTY-ACYL-PHOSPHOLIPID SYNTHASE"/>
    <property type="match status" value="1"/>
</dbReference>
<comment type="caution">
    <text evidence="1">The sequence shown here is derived from an EMBL/GenBank/DDBJ whole genome shotgun (WGS) entry which is preliminary data.</text>
</comment>
<name>A0A4S4L764_9AGAM</name>
<dbReference type="Gene3D" id="3.40.50.150">
    <property type="entry name" value="Vaccinia Virus protein VP39"/>
    <property type="match status" value="1"/>
</dbReference>
<keyword evidence="2" id="KW-1185">Reference proteome</keyword>